<protein>
    <submittedName>
        <fullName evidence="2">Os10g0473050 protein</fullName>
    </submittedName>
</protein>
<reference evidence="2 3" key="2">
    <citation type="journal article" date="2013" name="Plant Cell Physiol.">
        <title>Rice Annotation Project Database (RAP-DB): an integrative and interactive database for rice genomics.</title>
        <authorList>
            <person name="Sakai H."/>
            <person name="Lee S.S."/>
            <person name="Tanaka T."/>
            <person name="Numa H."/>
            <person name="Kim J."/>
            <person name="Kawahara Y."/>
            <person name="Wakimoto H."/>
            <person name="Yang C.C."/>
            <person name="Iwamoto M."/>
            <person name="Abe T."/>
            <person name="Yamada Y."/>
            <person name="Muto A."/>
            <person name="Inokuchi H."/>
            <person name="Ikemura T."/>
            <person name="Matsumoto T."/>
            <person name="Sasaki T."/>
            <person name="Itoh T."/>
        </authorList>
    </citation>
    <scope>NUCLEOTIDE SEQUENCE [LARGE SCALE GENOMIC DNA]</scope>
    <source>
        <strain evidence="3">cv. Nipponbare</strain>
    </source>
</reference>
<evidence type="ECO:0000313" key="3">
    <source>
        <dbReference type="Proteomes" id="UP000059680"/>
    </source>
</evidence>
<evidence type="ECO:0000313" key="2">
    <source>
        <dbReference type="EMBL" id="BAT11269.1"/>
    </source>
</evidence>
<feature type="region of interest" description="Disordered" evidence="1">
    <location>
        <begin position="85"/>
        <end position="110"/>
    </location>
</feature>
<dbReference type="PaxDb" id="39947-A0A0P0XVK0"/>
<dbReference type="InParanoid" id="A0A0P0XVK0"/>
<sequence length="141" mass="16058">MAHALFPEFSLLMPSRNHRSHPFSHPIRIEIEAEGEVMKVDQGERMRQTFVGRSRRRPPSAAPPFHSRRHFAWPSVSCSRRPFARATPPLWPAVSRSRRPSAPTGGELLVPLRSSVLRSRPPILSSSLDFWSEREGSEREG</sequence>
<organism evidence="2 3">
    <name type="scientific">Oryza sativa subsp. japonica</name>
    <name type="common">Rice</name>
    <dbReference type="NCBI Taxonomy" id="39947"/>
    <lineage>
        <taxon>Eukaryota</taxon>
        <taxon>Viridiplantae</taxon>
        <taxon>Streptophyta</taxon>
        <taxon>Embryophyta</taxon>
        <taxon>Tracheophyta</taxon>
        <taxon>Spermatophyta</taxon>
        <taxon>Magnoliopsida</taxon>
        <taxon>Liliopsida</taxon>
        <taxon>Poales</taxon>
        <taxon>Poaceae</taxon>
        <taxon>BOP clade</taxon>
        <taxon>Oryzoideae</taxon>
        <taxon>Oryzeae</taxon>
        <taxon>Oryzinae</taxon>
        <taxon>Oryza</taxon>
        <taxon>Oryza sativa</taxon>
    </lineage>
</organism>
<keyword evidence="3" id="KW-1185">Reference proteome</keyword>
<name>A0A0P0XVK0_ORYSJ</name>
<reference evidence="3" key="1">
    <citation type="journal article" date="2005" name="Nature">
        <title>The map-based sequence of the rice genome.</title>
        <authorList>
            <consortium name="International rice genome sequencing project (IRGSP)"/>
            <person name="Matsumoto T."/>
            <person name="Wu J."/>
            <person name="Kanamori H."/>
            <person name="Katayose Y."/>
            <person name="Fujisawa M."/>
            <person name="Namiki N."/>
            <person name="Mizuno H."/>
            <person name="Yamamoto K."/>
            <person name="Antonio B.A."/>
            <person name="Baba T."/>
            <person name="Sakata K."/>
            <person name="Nagamura Y."/>
            <person name="Aoki H."/>
            <person name="Arikawa K."/>
            <person name="Arita K."/>
            <person name="Bito T."/>
            <person name="Chiden Y."/>
            <person name="Fujitsuka N."/>
            <person name="Fukunaka R."/>
            <person name="Hamada M."/>
            <person name="Harada C."/>
            <person name="Hayashi A."/>
            <person name="Hijishita S."/>
            <person name="Honda M."/>
            <person name="Hosokawa S."/>
            <person name="Ichikawa Y."/>
            <person name="Idonuma A."/>
            <person name="Iijima M."/>
            <person name="Ikeda M."/>
            <person name="Ikeno M."/>
            <person name="Ito K."/>
            <person name="Ito S."/>
            <person name="Ito T."/>
            <person name="Ito Y."/>
            <person name="Ito Y."/>
            <person name="Iwabuchi A."/>
            <person name="Kamiya K."/>
            <person name="Karasawa W."/>
            <person name="Kurita K."/>
            <person name="Katagiri S."/>
            <person name="Kikuta A."/>
            <person name="Kobayashi H."/>
            <person name="Kobayashi N."/>
            <person name="Machita K."/>
            <person name="Maehara T."/>
            <person name="Masukawa M."/>
            <person name="Mizubayashi T."/>
            <person name="Mukai Y."/>
            <person name="Nagasaki H."/>
            <person name="Nagata Y."/>
            <person name="Naito S."/>
            <person name="Nakashima M."/>
            <person name="Nakama Y."/>
            <person name="Nakamichi Y."/>
            <person name="Nakamura M."/>
            <person name="Meguro A."/>
            <person name="Negishi M."/>
            <person name="Ohta I."/>
            <person name="Ohta T."/>
            <person name="Okamoto M."/>
            <person name="Ono N."/>
            <person name="Saji S."/>
            <person name="Sakaguchi M."/>
            <person name="Sakai K."/>
            <person name="Shibata M."/>
            <person name="Shimokawa T."/>
            <person name="Song J."/>
            <person name="Takazaki Y."/>
            <person name="Terasawa K."/>
            <person name="Tsugane M."/>
            <person name="Tsuji K."/>
            <person name="Ueda S."/>
            <person name="Waki K."/>
            <person name="Yamagata H."/>
            <person name="Yamamoto M."/>
            <person name="Yamamoto S."/>
            <person name="Yamane H."/>
            <person name="Yoshiki S."/>
            <person name="Yoshihara R."/>
            <person name="Yukawa K."/>
            <person name="Zhong H."/>
            <person name="Yano M."/>
            <person name="Yuan Q."/>
            <person name="Ouyang S."/>
            <person name="Liu J."/>
            <person name="Jones K.M."/>
            <person name="Gansberger K."/>
            <person name="Moffat K."/>
            <person name="Hill J."/>
            <person name="Bera J."/>
            <person name="Fadrosh D."/>
            <person name="Jin S."/>
            <person name="Johri S."/>
            <person name="Kim M."/>
            <person name="Overton L."/>
            <person name="Reardon M."/>
            <person name="Tsitrin T."/>
            <person name="Vuong H."/>
            <person name="Weaver B."/>
            <person name="Ciecko A."/>
            <person name="Tallon L."/>
            <person name="Jackson J."/>
            <person name="Pai G."/>
            <person name="Aken S.V."/>
            <person name="Utterback T."/>
            <person name="Reidmuller S."/>
            <person name="Feldblyum T."/>
            <person name="Hsiao J."/>
            <person name="Zismann V."/>
            <person name="Iobst S."/>
            <person name="de Vazeille A.R."/>
            <person name="Buell C.R."/>
            <person name="Ying K."/>
            <person name="Li Y."/>
            <person name="Lu T."/>
            <person name="Huang Y."/>
            <person name="Zhao Q."/>
            <person name="Feng Q."/>
            <person name="Zhang L."/>
            <person name="Zhu J."/>
            <person name="Weng Q."/>
            <person name="Mu J."/>
            <person name="Lu Y."/>
            <person name="Fan D."/>
            <person name="Liu Y."/>
            <person name="Guan J."/>
            <person name="Zhang Y."/>
            <person name="Yu S."/>
            <person name="Liu X."/>
            <person name="Zhang Y."/>
            <person name="Hong G."/>
            <person name="Han B."/>
            <person name="Choisne N."/>
            <person name="Demange N."/>
            <person name="Orjeda G."/>
            <person name="Samain S."/>
            <person name="Cattolico L."/>
            <person name="Pelletier E."/>
            <person name="Couloux A."/>
            <person name="Segurens B."/>
            <person name="Wincker P."/>
            <person name="D'Hont A."/>
            <person name="Scarpelli C."/>
            <person name="Weissenbach J."/>
            <person name="Salanoubat M."/>
            <person name="Quetier F."/>
            <person name="Yu Y."/>
            <person name="Kim H.R."/>
            <person name="Rambo T."/>
            <person name="Currie J."/>
            <person name="Collura K."/>
            <person name="Luo M."/>
            <person name="Yang T."/>
            <person name="Ammiraju J.S.S."/>
            <person name="Engler F."/>
            <person name="Soderlund C."/>
            <person name="Wing R.A."/>
            <person name="Palmer L.E."/>
            <person name="de la Bastide M."/>
            <person name="Spiegel L."/>
            <person name="Nascimento L."/>
            <person name="Zutavern T."/>
            <person name="O'Shaughnessy A."/>
            <person name="Dike S."/>
            <person name="Dedhia N."/>
            <person name="Preston R."/>
            <person name="Balija V."/>
            <person name="McCombie W.R."/>
            <person name="Chow T."/>
            <person name="Chen H."/>
            <person name="Chung M."/>
            <person name="Chen C."/>
            <person name="Shaw J."/>
            <person name="Wu H."/>
            <person name="Hsiao K."/>
            <person name="Chao Y."/>
            <person name="Chu M."/>
            <person name="Cheng C."/>
            <person name="Hour A."/>
            <person name="Lee P."/>
            <person name="Lin S."/>
            <person name="Lin Y."/>
            <person name="Liou J."/>
            <person name="Liu S."/>
            <person name="Hsing Y."/>
            <person name="Raghuvanshi S."/>
            <person name="Mohanty A."/>
            <person name="Bharti A.K."/>
            <person name="Gaur A."/>
            <person name="Gupta V."/>
            <person name="Kumar D."/>
            <person name="Ravi V."/>
            <person name="Vij S."/>
            <person name="Kapur A."/>
            <person name="Khurana P."/>
            <person name="Khurana P."/>
            <person name="Khurana J.P."/>
            <person name="Tyagi A.K."/>
            <person name="Gaikwad K."/>
            <person name="Singh A."/>
            <person name="Dalal V."/>
            <person name="Srivastava S."/>
            <person name="Dixit A."/>
            <person name="Pal A.K."/>
            <person name="Ghazi I.A."/>
            <person name="Yadav M."/>
            <person name="Pandit A."/>
            <person name="Bhargava A."/>
            <person name="Sureshbabu K."/>
            <person name="Batra K."/>
            <person name="Sharma T.R."/>
            <person name="Mohapatra T."/>
            <person name="Singh N.K."/>
            <person name="Messing J."/>
            <person name="Nelson A.B."/>
            <person name="Fuks G."/>
            <person name="Kavchok S."/>
            <person name="Keizer G."/>
            <person name="Linton E."/>
            <person name="Llaca V."/>
            <person name="Song R."/>
            <person name="Tanyolac B."/>
            <person name="Young S."/>
            <person name="Ho-Il K."/>
            <person name="Hahn J.H."/>
            <person name="Sangsakoo G."/>
            <person name="Vanavichit A."/>
            <person name="de Mattos Luiz.A.T."/>
            <person name="Zimmer P.D."/>
            <person name="Malone G."/>
            <person name="Dellagostin O."/>
            <person name="de Oliveira A.C."/>
            <person name="Bevan M."/>
            <person name="Bancroft I."/>
            <person name="Minx P."/>
            <person name="Cordum H."/>
            <person name="Wilson R."/>
            <person name="Cheng Z."/>
            <person name="Jin W."/>
            <person name="Jiang J."/>
            <person name="Leong S.A."/>
            <person name="Iwama H."/>
            <person name="Gojobori T."/>
            <person name="Itoh T."/>
            <person name="Niimura Y."/>
            <person name="Fujii Y."/>
            <person name="Habara T."/>
            <person name="Sakai H."/>
            <person name="Sato Y."/>
            <person name="Wilson G."/>
            <person name="Kumar K."/>
            <person name="McCouch S."/>
            <person name="Juretic N."/>
            <person name="Hoen D."/>
            <person name="Wright S."/>
            <person name="Bruskiewich R."/>
            <person name="Bureau T."/>
            <person name="Miyao A."/>
            <person name="Hirochika H."/>
            <person name="Nishikawa T."/>
            <person name="Kadowaki K."/>
            <person name="Sugiura M."/>
            <person name="Burr B."/>
            <person name="Sasaki T."/>
        </authorList>
    </citation>
    <scope>NUCLEOTIDE SEQUENCE [LARGE SCALE GENOMIC DNA]</scope>
    <source>
        <strain evidence="3">cv. Nipponbare</strain>
    </source>
</reference>
<evidence type="ECO:0000256" key="1">
    <source>
        <dbReference type="SAM" id="MobiDB-lite"/>
    </source>
</evidence>
<feature type="region of interest" description="Disordered" evidence="1">
    <location>
        <begin position="47"/>
        <end position="67"/>
    </location>
</feature>
<gene>
    <name evidence="2" type="ordered locus">Os10g0473050</name>
    <name evidence="2" type="ORF">OSNPB_100473050</name>
</gene>
<dbReference type="Proteomes" id="UP000059680">
    <property type="component" value="Chromosome 10"/>
</dbReference>
<accession>A0A0P0XVK0</accession>
<proteinExistence type="predicted"/>
<dbReference type="AlphaFoldDB" id="A0A0P0XVK0"/>
<dbReference type="EMBL" id="AP014966">
    <property type="protein sequence ID" value="BAT11269.1"/>
    <property type="molecule type" value="Genomic_DNA"/>
</dbReference>
<reference evidence="2 3" key="3">
    <citation type="journal article" date="2013" name="Rice">
        <title>Improvement of the Oryza sativa Nipponbare reference genome using next generation sequence and optical map data.</title>
        <authorList>
            <person name="Kawahara Y."/>
            <person name="de la Bastide M."/>
            <person name="Hamilton J.P."/>
            <person name="Kanamori H."/>
            <person name="McCombie W.R."/>
            <person name="Ouyang S."/>
            <person name="Schwartz D.C."/>
            <person name="Tanaka T."/>
            <person name="Wu J."/>
            <person name="Zhou S."/>
            <person name="Childs K.L."/>
            <person name="Davidson R.M."/>
            <person name="Lin H."/>
            <person name="Quesada-Ocampo L."/>
            <person name="Vaillancourt B."/>
            <person name="Sakai H."/>
            <person name="Lee S.S."/>
            <person name="Kim J."/>
            <person name="Numa H."/>
            <person name="Itoh T."/>
            <person name="Buell C.R."/>
            <person name="Matsumoto T."/>
        </authorList>
    </citation>
    <scope>NUCLEOTIDE SEQUENCE [LARGE SCALE GENOMIC DNA]</scope>
    <source>
        <strain evidence="3">cv. Nipponbare</strain>
    </source>
</reference>